<dbReference type="SMART" id="SM00332">
    <property type="entry name" value="PP2Cc"/>
    <property type="match status" value="1"/>
</dbReference>
<dbReference type="InterPro" id="IPR001932">
    <property type="entry name" value="PPM-type_phosphatase-like_dom"/>
</dbReference>
<organism evidence="3 4">
    <name type="scientific">Anisodus acutangulus</name>
    <dbReference type="NCBI Taxonomy" id="402998"/>
    <lineage>
        <taxon>Eukaryota</taxon>
        <taxon>Viridiplantae</taxon>
        <taxon>Streptophyta</taxon>
        <taxon>Embryophyta</taxon>
        <taxon>Tracheophyta</taxon>
        <taxon>Spermatophyta</taxon>
        <taxon>Magnoliopsida</taxon>
        <taxon>eudicotyledons</taxon>
        <taxon>Gunneridae</taxon>
        <taxon>Pentapetalae</taxon>
        <taxon>asterids</taxon>
        <taxon>lamiids</taxon>
        <taxon>Solanales</taxon>
        <taxon>Solanaceae</taxon>
        <taxon>Solanoideae</taxon>
        <taxon>Hyoscyameae</taxon>
        <taxon>Anisodus</taxon>
    </lineage>
</organism>
<protein>
    <recommendedName>
        <fullName evidence="2">PPM-type phosphatase domain-containing protein</fullName>
    </recommendedName>
</protein>
<evidence type="ECO:0000256" key="1">
    <source>
        <dbReference type="SAM" id="MobiDB-lite"/>
    </source>
</evidence>
<dbReference type="PROSITE" id="PS51746">
    <property type="entry name" value="PPM_2"/>
    <property type="match status" value="1"/>
</dbReference>
<dbReference type="Gene3D" id="3.60.40.10">
    <property type="entry name" value="PPM-type phosphatase domain"/>
    <property type="match status" value="1"/>
</dbReference>
<dbReference type="SUPFAM" id="SSF81606">
    <property type="entry name" value="PP2C-like"/>
    <property type="match status" value="1"/>
</dbReference>
<dbReference type="InterPro" id="IPR036457">
    <property type="entry name" value="PPM-type-like_dom_sf"/>
</dbReference>
<dbReference type="InterPro" id="IPR015655">
    <property type="entry name" value="PP2C"/>
</dbReference>
<evidence type="ECO:0000259" key="2">
    <source>
        <dbReference type="PROSITE" id="PS51746"/>
    </source>
</evidence>
<dbReference type="CDD" id="cd00143">
    <property type="entry name" value="PP2Cc"/>
    <property type="match status" value="1"/>
</dbReference>
<comment type="caution">
    <text evidence="3">The sequence shown here is derived from an EMBL/GenBank/DDBJ whole genome shotgun (WGS) entry which is preliminary data.</text>
</comment>
<evidence type="ECO:0000313" key="3">
    <source>
        <dbReference type="EMBL" id="KAJ8533787.1"/>
    </source>
</evidence>
<gene>
    <name evidence="3" type="ORF">K7X08_007111</name>
</gene>
<reference evidence="4" key="1">
    <citation type="journal article" date="2023" name="Proc. Natl. Acad. Sci. U.S.A.">
        <title>Genomic and structural basis for evolution of tropane alkaloid biosynthesis.</title>
        <authorList>
            <person name="Wanga Y.-J."/>
            <person name="Taina T."/>
            <person name="Yua J.-Y."/>
            <person name="Lia J."/>
            <person name="Xua B."/>
            <person name="Chenc J."/>
            <person name="D'Auriad J.C."/>
            <person name="Huanga J.-P."/>
            <person name="Huanga S.-X."/>
        </authorList>
    </citation>
    <scope>NUCLEOTIDE SEQUENCE [LARGE SCALE GENOMIC DNA]</scope>
    <source>
        <strain evidence="4">cv. KIB-2019</strain>
    </source>
</reference>
<dbReference type="PANTHER" id="PTHR47992">
    <property type="entry name" value="PROTEIN PHOSPHATASE"/>
    <property type="match status" value="1"/>
</dbReference>
<feature type="region of interest" description="Disordered" evidence="1">
    <location>
        <begin position="314"/>
        <end position="343"/>
    </location>
</feature>
<dbReference type="Proteomes" id="UP001152561">
    <property type="component" value="Unassembled WGS sequence"/>
</dbReference>
<evidence type="ECO:0000313" key="4">
    <source>
        <dbReference type="Proteomes" id="UP001152561"/>
    </source>
</evidence>
<keyword evidence="4" id="KW-1185">Reference proteome</keyword>
<dbReference type="OrthoDB" id="10264738at2759"/>
<feature type="domain" description="PPM-type phosphatase" evidence="2">
    <location>
        <begin position="1"/>
        <end position="262"/>
    </location>
</feature>
<dbReference type="GO" id="GO:0004722">
    <property type="term" value="F:protein serine/threonine phosphatase activity"/>
    <property type="evidence" value="ECO:0007669"/>
    <property type="project" value="InterPro"/>
</dbReference>
<sequence>MFFCGVFDGHGPSGHKVARSVRDSLPSKISSSNVINTNNIRWDVEKDDESDNPIFAAWKDKFLESFKEMDEELEGGGSIESYCSGTTAVTLVKQGEHLIVGNLGDSRAIICTRDDKNELVAEQLTVDLKPNLPAEYERIKSCEGRVMAMEEEPNIYRVWMPDQDCPGLAMARAFGDFCLKDFGLISVPEVYYRKLTEKDEFIVLATDGLWDVLSNDEVIRIVATARKRSIAARLVVHHAVRAWKYKYPCAKIDDCAVVCLFLKRQKPLLTKSLSEVTELSLNYTEIASYTPNSKIDDGLDTLLNYQLKEEKDPNVATGLNDDHKKSSSTHTRYLSRRKSAMNF</sequence>
<feature type="compositionally biased region" description="Basic residues" evidence="1">
    <location>
        <begin position="333"/>
        <end position="343"/>
    </location>
</feature>
<name>A0A9Q1LDG6_9SOLA</name>
<dbReference type="EMBL" id="JAJAGQ010000019">
    <property type="protein sequence ID" value="KAJ8533787.1"/>
    <property type="molecule type" value="Genomic_DNA"/>
</dbReference>
<dbReference type="AlphaFoldDB" id="A0A9Q1LDG6"/>
<proteinExistence type="predicted"/>
<dbReference type="Pfam" id="PF00481">
    <property type="entry name" value="PP2C"/>
    <property type="match status" value="1"/>
</dbReference>
<accession>A0A9Q1LDG6</accession>